<dbReference type="CDD" id="cd00167">
    <property type="entry name" value="SANT"/>
    <property type="match status" value="1"/>
</dbReference>
<feature type="compositionally biased region" description="Low complexity" evidence="5">
    <location>
        <begin position="129"/>
        <end position="146"/>
    </location>
</feature>
<name>A0A445C190_ARAHY</name>
<accession>A0A445C190</accession>
<dbReference type="PANTHER" id="PTHR12654:SF3">
    <property type="entry name" value="NON-LYSOSOMAL GLUCOSYLCERAMIDASE"/>
    <property type="match status" value="1"/>
</dbReference>
<dbReference type="EMBL" id="SDMP01000008">
    <property type="protein sequence ID" value="RYR44679.1"/>
    <property type="molecule type" value="Genomic_DNA"/>
</dbReference>
<dbReference type="PANTHER" id="PTHR12654">
    <property type="entry name" value="BILE ACID BETA-GLUCOSIDASE-RELATED"/>
    <property type="match status" value="1"/>
</dbReference>
<sequence>MSEEQSDSAMMNPWDIKDPWDMIDFDADDEAPQFQFECPPLPEPVWNGDENNVGEPCAMDVSGNQPPQPVIDECFPEAMKRTEHYWGSPLSLQSRPQPCAMDVSGNEPPQPVIDECFPEVMKRTEHYWGSPLSGSQPLQSQSQSQSRAIDVCGNQPLQSQSQTDIVRTLTDEFFADTCGYPPPQPQPQTQWDTSRNMLELIPDVGGHQPLQPQASVWTWEENKAFESIITSCFQDDIQNRWEAVAARLPGRTPTQLQERFQKLMNDINTMTIMMEHNPLSIPINATTPPPPSHPYSTHHHHREEVVPAAEEEVVPTAQEEAAPTNTGYHWTEDEHRYISNLSMMIQKEGSHWKRISEYYVKTKTPSQISSHAQKHFLHQEELAKGKKLRKSIFDFSGLDGNAEGDENVCHRENPVSGIQSWDWNLSGDKSTYHALYPRAWTIYEEPDPALRIVCPQISPIIPHNYKESSFPAPVFTFVLNNFGKTTADVTLLFTWIK</sequence>
<protein>
    <recommendedName>
        <fullName evidence="6">Myb-like domain-containing protein</fullName>
    </recommendedName>
</protein>
<feature type="region of interest" description="Disordered" evidence="5">
    <location>
        <begin position="127"/>
        <end position="149"/>
    </location>
</feature>
<dbReference type="GO" id="GO:0005634">
    <property type="term" value="C:nucleus"/>
    <property type="evidence" value="ECO:0007669"/>
    <property type="project" value="UniProtKB-SubCell"/>
</dbReference>
<keyword evidence="3" id="KW-0804">Transcription</keyword>
<dbReference type="AlphaFoldDB" id="A0A445C190"/>
<dbReference type="Pfam" id="PF00249">
    <property type="entry name" value="Myb_DNA-binding"/>
    <property type="match status" value="1"/>
</dbReference>
<evidence type="ECO:0000256" key="5">
    <source>
        <dbReference type="SAM" id="MobiDB-lite"/>
    </source>
</evidence>
<dbReference type="Pfam" id="PF12215">
    <property type="entry name" value="Glyco_hydr_116N"/>
    <property type="match status" value="1"/>
</dbReference>
<dbReference type="InterPro" id="IPR009057">
    <property type="entry name" value="Homeodomain-like_sf"/>
</dbReference>
<comment type="subcellular location">
    <subcellularLocation>
        <location evidence="1">Nucleus</location>
    </subcellularLocation>
</comment>
<dbReference type="GO" id="GO:0003677">
    <property type="term" value="F:DNA binding"/>
    <property type="evidence" value="ECO:0007669"/>
    <property type="project" value="InterPro"/>
</dbReference>
<dbReference type="InterPro" id="IPR052566">
    <property type="entry name" value="Non-lysos_glucosylceramidase"/>
</dbReference>
<dbReference type="SUPFAM" id="SSF46689">
    <property type="entry name" value="Homeodomain-like"/>
    <property type="match status" value="2"/>
</dbReference>
<evidence type="ECO:0000256" key="3">
    <source>
        <dbReference type="ARBA" id="ARBA00023163"/>
    </source>
</evidence>
<keyword evidence="4" id="KW-0539">Nucleus</keyword>
<dbReference type="InterPro" id="IPR024462">
    <property type="entry name" value="GH116_N"/>
</dbReference>
<dbReference type="NCBIfam" id="TIGR01557">
    <property type="entry name" value="myb_SHAQKYF"/>
    <property type="match status" value="1"/>
</dbReference>
<dbReference type="PROSITE" id="PS50090">
    <property type="entry name" value="MYB_LIKE"/>
    <property type="match status" value="1"/>
</dbReference>
<gene>
    <name evidence="7" type="ORF">Ahy_A08g040973</name>
</gene>
<evidence type="ECO:0000313" key="7">
    <source>
        <dbReference type="EMBL" id="RYR44679.1"/>
    </source>
</evidence>
<dbReference type="InterPro" id="IPR001005">
    <property type="entry name" value="SANT/Myb"/>
</dbReference>
<feature type="domain" description="Myb-like" evidence="6">
    <location>
        <begin position="217"/>
        <end position="264"/>
    </location>
</feature>
<evidence type="ECO:0000259" key="6">
    <source>
        <dbReference type="PROSITE" id="PS50090"/>
    </source>
</evidence>
<dbReference type="InterPro" id="IPR006447">
    <property type="entry name" value="Myb_dom_plants"/>
</dbReference>
<comment type="caution">
    <text evidence="7">The sequence shown here is derived from an EMBL/GenBank/DDBJ whole genome shotgun (WGS) entry which is preliminary data.</text>
</comment>
<evidence type="ECO:0000256" key="1">
    <source>
        <dbReference type="ARBA" id="ARBA00004123"/>
    </source>
</evidence>
<organism evidence="7 8">
    <name type="scientific">Arachis hypogaea</name>
    <name type="common">Peanut</name>
    <dbReference type="NCBI Taxonomy" id="3818"/>
    <lineage>
        <taxon>Eukaryota</taxon>
        <taxon>Viridiplantae</taxon>
        <taxon>Streptophyta</taxon>
        <taxon>Embryophyta</taxon>
        <taxon>Tracheophyta</taxon>
        <taxon>Spermatophyta</taxon>
        <taxon>Magnoliopsida</taxon>
        <taxon>eudicotyledons</taxon>
        <taxon>Gunneridae</taxon>
        <taxon>Pentapetalae</taxon>
        <taxon>rosids</taxon>
        <taxon>fabids</taxon>
        <taxon>Fabales</taxon>
        <taxon>Fabaceae</taxon>
        <taxon>Papilionoideae</taxon>
        <taxon>50 kb inversion clade</taxon>
        <taxon>dalbergioids sensu lato</taxon>
        <taxon>Dalbergieae</taxon>
        <taxon>Pterocarpus clade</taxon>
        <taxon>Arachis</taxon>
    </lineage>
</organism>
<dbReference type="GO" id="GO:0008422">
    <property type="term" value="F:beta-glucosidase activity"/>
    <property type="evidence" value="ECO:0007669"/>
    <property type="project" value="TreeGrafter"/>
</dbReference>
<dbReference type="Proteomes" id="UP000289738">
    <property type="component" value="Chromosome A08"/>
</dbReference>
<dbReference type="SMART" id="SM00717">
    <property type="entry name" value="SANT"/>
    <property type="match status" value="2"/>
</dbReference>
<evidence type="ECO:0000256" key="2">
    <source>
        <dbReference type="ARBA" id="ARBA00023015"/>
    </source>
</evidence>
<dbReference type="STRING" id="3818.A0A445C190"/>
<feature type="region of interest" description="Disordered" evidence="5">
    <location>
        <begin position="1"/>
        <end position="22"/>
    </location>
</feature>
<evidence type="ECO:0000256" key="4">
    <source>
        <dbReference type="ARBA" id="ARBA00023242"/>
    </source>
</evidence>
<evidence type="ECO:0000313" key="8">
    <source>
        <dbReference type="Proteomes" id="UP000289738"/>
    </source>
</evidence>
<keyword evidence="8" id="KW-1185">Reference proteome</keyword>
<dbReference type="Gene3D" id="1.10.10.60">
    <property type="entry name" value="Homeodomain-like"/>
    <property type="match status" value="2"/>
</dbReference>
<keyword evidence="2" id="KW-0805">Transcription regulation</keyword>
<proteinExistence type="predicted"/>
<reference evidence="7 8" key="1">
    <citation type="submission" date="2019-01" db="EMBL/GenBank/DDBJ databases">
        <title>Sequencing of cultivated peanut Arachis hypogaea provides insights into genome evolution and oil improvement.</title>
        <authorList>
            <person name="Chen X."/>
        </authorList>
    </citation>
    <scope>NUCLEOTIDE SEQUENCE [LARGE SCALE GENOMIC DNA]</scope>
    <source>
        <strain evidence="8">cv. Fuhuasheng</strain>
        <tissue evidence="7">Leaves</tissue>
    </source>
</reference>